<gene>
    <name evidence="2" type="ORF">S03H2_38174</name>
</gene>
<feature type="non-terminal residue" evidence="2">
    <location>
        <position position="1"/>
    </location>
</feature>
<feature type="non-terminal residue" evidence="2">
    <location>
        <position position="277"/>
    </location>
</feature>
<accession>X1HAU4</accession>
<protein>
    <submittedName>
        <fullName evidence="2">Uncharacterized protein</fullName>
    </submittedName>
</protein>
<keyword evidence="1" id="KW-0175">Coiled coil</keyword>
<proteinExistence type="predicted"/>
<organism evidence="2">
    <name type="scientific">marine sediment metagenome</name>
    <dbReference type="NCBI Taxonomy" id="412755"/>
    <lineage>
        <taxon>unclassified sequences</taxon>
        <taxon>metagenomes</taxon>
        <taxon>ecological metagenomes</taxon>
    </lineage>
</organism>
<dbReference type="AlphaFoldDB" id="X1HAU4"/>
<evidence type="ECO:0000313" key="2">
    <source>
        <dbReference type="EMBL" id="GAH54200.1"/>
    </source>
</evidence>
<comment type="caution">
    <text evidence="2">The sequence shown here is derived from an EMBL/GenBank/DDBJ whole genome shotgun (WGS) entry which is preliminary data.</text>
</comment>
<reference evidence="2" key="1">
    <citation type="journal article" date="2014" name="Front. Microbiol.">
        <title>High frequency of phylogenetically diverse reductive dehalogenase-homologous genes in deep subseafloor sedimentary metagenomes.</title>
        <authorList>
            <person name="Kawai M."/>
            <person name="Futagami T."/>
            <person name="Toyoda A."/>
            <person name="Takaki Y."/>
            <person name="Nishi S."/>
            <person name="Hori S."/>
            <person name="Arai W."/>
            <person name="Tsubouchi T."/>
            <person name="Morono Y."/>
            <person name="Uchiyama I."/>
            <person name="Ito T."/>
            <person name="Fujiyama A."/>
            <person name="Inagaki F."/>
            <person name="Takami H."/>
        </authorList>
    </citation>
    <scope>NUCLEOTIDE SEQUENCE</scope>
    <source>
        <strain evidence="2">Expedition CK06-06</strain>
    </source>
</reference>
<dbReference type="EMBL" id="BARU01023531">
    <property type="protein sequence ID" value="GAH54200.1"/>
    <property type="molecule type" value="Genomic_DNA"/>
</dbReference>
<feature type="coiled-coil region" evidence="1">
    <location>
        <begin position="103"/>
        <end position="130"/>
    </location>
</feature>
<name>X1HAU4_9ZZZZ</name>
<evidence type="ECO:0000256" key="1">
    <source>
        <dbReference type="SAM" id="Coils"/>
    </source>
</evidence>
<sequence>PDPYFEMGMRHPELPQLRCNLSTDYGIEESKIFERAFKQIKTPKILNYREDKLIRQLLNQLSEKCYSVHDQLSNQGAEKRSQKPYWLAMSLQQGEEVGLVSIAGRRKRELEDLSQNLEAAALETRAYLERYDLARTLTRACGTPRVQEPPDSDRKTLFDASRRKVARMANESDRTFCLEWKPLLEDVRSSLDRIGAPNSLNETERRSFDECVVPALGSPYYSPLMEMRAVRFLRSIKGHPAEKMKRKVQPGGDERPTFGRVTSYDEQMKLIEEDLRW</sequence>